<feature type="transmembrane region" description="Helical" evidence="2">
    <location>
        <begin position="80"/>
        <end position="104"/>
    </location>
</feature>
<dbReference type="InterPro" id="IPR011701">
    <property type="entry name" value="MFS"/>
</dbReference>
<dbReference type="PANTHER" id="PTHR45757">
    <property type="entry name" value="PROTEIN CBG23364-RELATED"/>
    <property type="match status" value="1"/>
</dbReference>
<dbReference type="STRING" id="1561998.A0A1I7TP74"/>
<reference evidence="5" key="1">
    <citation type="submission" date="2016-11" db="UniProtKB">
        <authorList>
            <consortium name="WormBaseParasite"/>
        </authorList>
    </citation>
    <scope>IDENTIFICATION</scope>
</reference>
<sequence>MKDDPSGIRKSQNGTEYNIYDYSTDEKAAIIWAVAFGTLLGTLPYNWFYVKFGARFTFLSAGMLSFVSTVLIPTMVSTNFYLLLVIRFFQGIAYAADFAVIGIICMKWAPLDENAFFVSALTIFSPFATSITDSLTGWVSDLLK</sequence>
<dbReference type="AlphaFoldDB" id="A0A1I7TP74"/>
<feature type="transmembrane region" description="Helical" evidence="2">
    <location>
        <begin position="29"/>
        <end position="49"/>
    </location>
</feature>
<keyword evidence="2" id="KW-1133">Transmembrane helix</keyword>
<organism evidence="4 5">
    <name type="scientific">Caenorhabditis tropicalis</name>
    <dbReference type="NCBI Taxonomy" id="1561998"/>
    <lineage>
        <taxon>Eukaryota</taxon>
        <taxon>Metazoa</taxon>
        <taxon>Ecdysozoa</taxon>
        <taxon>Nematoda</taxon>
        <taxon>Chromadorea</taxon>
        <taxon>Rhabditida</taxon>
        <taxon>Rhabditina</taxon>
        <taxon>Rhabditomorpha</taxon>
        <taxon>Rhabditoidea</taxon>
        <taxon>Rhabditidae</taxon>
        <taxon>Peloderinae</taxon>
        <taxon>Caenorhabditis</taxon>
    </lineage>
</organism>
<dbReference type="PROSITE" id="PS50850">
    <property type="entry name" value="MFS"/>
    <property type="match status" value="1"/>
</dbReference>
<evidence type="ECO:0000259" key="3">
    <source>
        <dbReference type="PROSITE" id="PS50850"/>
    </source>
</evidence>
<evidence type="ECO:0000256" key="2">
    <source>
        <dbReference type="SAM" id="Phobius"/>
    </source>
</evidence>
<feature type="domain" description="Major facilitator superfamily (MFS) profile" evidence="3">
    <location>
        <begin position="1"/>
        <end position="144"/>
    </location>
</feature>
<feature type="transmembrane region" description="Helical" evidence="2">
    <location>
        <begin position="116"/>
        <end position="139"/>
    </location>
</feature>
<feature type="transmembrane region" description="Helical" evidence="2">
    <location>
        <begin position="56"/>
        <end position="74"/>
    </location>
</feature>
<comment type="subcellular location">
    <subcellularLocation>
        <location evidence="1">Membrane</location>
        <topology evidence="1">Multi-pass membrane protein</topology>
    </subcellularLocation>
</comment>
<dbReference type="InterPro" id="IPR020846">
    <property type="entry name" value="MFS_dom"/>
</dbReference>
<dbReference type="GO" id="GO:0016020">
    <property type="term" value="C:membrane"/>
    <property type="evidence" value="ECO:0007669"/>
    <property type="project" value="UniProtKB-SubCell"/>
</dbReference>
<proteinExistence type="predicted"/>
<protein>
    <submittedName>
        <fullName evidence="5">MFS domain-containing protein</fullName>
    </submittedName>
</protein>
<keyword evidence="2" id="KW-0472">Membrane</keyword>
<dbReference type="SUPFAM" id="SSF103473">
    <property type="entry name" value="MFS general substrate transporter"/>
    <property type="match status" value="1"/>
</dbReference>
<dbReference type="InterPro" id="IPR036259">
    <property type="entry name" value="MFS_trans_sf"/>
</dbReference>
<keyword evidence="4" id="KW-1185">Reference proteome</keyword>
<dbReference type="eggNOG" id="KOG2532">
    <property type="taxonomic scope" value="Eukaryota"/>
</dbReference>
<evidence type="ECO:0000256" key="1">
    <source>
        <dbReference type="ARBA" id="ARBA00004141"/>
    </source>
</evidence>
<accession>A0A1I7TP74</accession>
<dbReference type="WBParaSite" id="Csp11.Scaffold629.g10399.t1">
    <property type="protein sequence ID" value="Csp11.Scaffold629.g10399.t1"/>
    <property type="gene ID" value="Csp11.Scaffold629.g10399"/>
</dbReference>
<evidence type="ECO:0000313" key="5">
    <source>
        <dbReference type="WBParaSite" id="Csp11.Scaffold629.g10399.t1"/>
    </source>
</evidence>
<dbReference type="Proteomes" id="UP000095282">
    <property type="component" value="Unplaced"/>
</dbReference>
<dbReference type="PANTHER" id="PTHR45757:SF22">
    <property type="entry name" value="MAJOR FACILITATOR SUPERFAMILY (MFS) PROFILE DOMAIN-CONTAINING PROTEIN"/>
    <property type="match status" value="1"/>
</dbReference>
<dbReference type="Gene3D" id="1.20.1250.20">
    <property type="entry name" value="MFS general substrate transporter like domains"/>
    <property type="match status" value="1"/>
</dbReference>
<name>A0A1I7TP74_9PELO</name>
<keyword evidence="2" id="KW-0812">Transmembrane</keyword>
<dbReference type="Pfam" id="PF07690">
    <property type="entry name" value="MFS_1"/>
    <property type="match status" value="1"/>
</dbReference>
<dbReference type="GO" id="GO:0022857">
    <property type="term" value="F:transmembrane transporter activity"/>
    <property type="evidence" value="ECO:0007669"/>
    <property type="project" value="InterPro"/>
</dbReference>
<evidence type="ECO:0000313" key="4">
    <source>
        <dbReference type="Proteomes" id="UP000095282"/>
    </source>
</evidence>